<proteinExistence type="predicted"/>
<dbReference type="RefSeq" id="WP_345649763.1">
    <property type="nucleotide sequence ID" value="NZ_BAABEP010000031.1"/>
</dbReference>
<dbReference type="EMBL" id="BAABEP010000031">
    <property type="protein sequence ID" value="GAA3740566.1"/>
    <property type="molecule type" value="Genomic_DNA"/>
</dbReference>
<accession>A0ABP7FK23</accession>
<organism evidence="2 3">
    <name type="scientific">Streptomyces tremellae</name>
    <dbReference type="NCBI Taxonomy" id="1124239"/>
    <lineage>
        <taxon>Bacteria</taxon>
        <taxon>Bacillati</taxon>
        <taxon>Actinomycetota</taxon>
        <taxon>Actinomycetes</taxon>
        <taxon>Kitasatosporales</taxon>
        <taxon>Streptomycetaceae</taxon>
        <taxon>Streptomyces</taxon>
    </lineage>
</organism>
<evidence type="ECO:0000313" key="2">
    <source>
        <dbReference type="EMBL" id="GAA3740566.1"/>
    </source>
</evidence>
<protein>
    <submittedName>
        <fullName evidence="2">Uncharacterized protein</fullName>
    </submittedName>
</protein>
<dbReference type="Proteomes" id="UP001499884">
    <property type="component" value="Unassembled WGS sequence"/>
</dbReference>
<evidence type="ECO:0000313" key="3">
    <source>
        <dbReference type="Proteomes" id="UP001499884"/>
    </source>
</evidence>
<gene>
    <name evidence="2" type="ORF">GCM10023082_41990</name>
</gene>
<keyword evidence="3" id="KW-1185">Reference proteome</keyword>
<evidence type="ECO:0000256" key="1">
    <source>
        <dbReference type="SAM" id="MobiDB-lite"/>
    </source>
</evidence>
<name>A0ABP7FK23_9ACTN</name>
<reference evidence="3" key="1">
    <citation type="journal article" date="2019" name="Int. J. Syst. Evol. Microbiol.">
        <title>The Global Catalogue of Microorganisms (GCM) 10K type strain sequencing project: providing services to taxonomists for standard genome sequencing and annotation.</title>
        <authorList>
            <consortium name="The Broad Institute Genomics Platform"/>
            <consortium name="The Broad Institute Genome Sequencing Center for Infectious Disease"/>
            <person name="Wu L."/>
            <person name="Ma J."/>
        </authorList>
    </citation>
    <scope>NUCLEOTIDE SEQUENCE [LARGE SCALE GENOMIC DNA]</scope>
    <source>
        <strain evidence="3">JCM 30846</strain>
    </source>
</reference>
<sequence length="197" mass="20600">MAFGADELRVLRRALAAVLHPAQISDEDVRACLSLAESVDEAVQEAGRLRAFLLADLARYRAALPGSAAGYLELLQDALAAGYVPVPDDLAALRALRGNAVAAALLERCGRVAERSVRERLAGRPAAAAAPPAQRTRLLTLVGAASGDGKDKPGPRKPPPAKSPGERPVPKPSEVFPPRRKPAPSSPPPPPRERAAG</sequence>
<comment type="caution">
    <text evidence="2">The sequence shown here is derived from an EMBL/GenBank/DDBJ whole genome shotgun (WGS) entry which is preliminary data.</text>
</comment>
<feature type="region of interest" description="Disordered" evidence="1">
    <location>
        <begin position="143"/>
        <end position="197"/>
    </location>
</feature>